<dbReference type="Pfam" id="PF09694">
    <property type="entry name" value="Gcw_chp"/>
    <property type="match status" value="1"/>
</dbReference>
<accession>A0ABS1E8A9</accession>
<dbReference type="EMBL" id="NRSH01000243">
    <property type="protein sequence ID" value="MBK1727715.1"/>
    <property type="molecule type" value="Genomic_DNA"/>
</dbReference>
<protein>
    <recommendedName>
        <fullName evidence="3">Porin</fullName>
    </recommendedName>
</protein>
<keyword evidence="2" id="KW-1185">Reference proteome</keyword>
<sequence>MAVRAHRSSLPFQRSATMTEKNRLSRLPLLAAGAGLVAASSGALHAEISGNAGVVSQYIFRGGVEDRRTAFQGGLDYSDDSGLYAGTWFSTLDDDYEDPATNEIDLYAGYSGAAGELGYDLGLLYYYYTGDATDDSSVPEASASVSYGPVGLGVSVALDTADWTAAGDTYLSASFEQPLPDDFTLGLSAGYYLYADDTELDDGSVSTAKEQDSAFRDATVSISHPLAATGAEMSINYTVGGEDRAENDLDNHFWAGASWTF</sequence>
<evidence type="ECO:0000313" key="2">
    <source>
        <dbReference type="Proteomes" id="UP000738126"/>
    </source>
</evidence>
<evidence type="ECO:0008006" key="3">
    <source>
        <dbReference type="Google" id="ProtNLM"/>
    </source>
</evidence>
<proteinExistence type="predicted"/>
<evidence type="ECO:0000313" key="1">
    <source>
        <dbReference type="EMBL" id="MBK1727715.1"/>
    </source>
</evidence>
<gene>
    <name evidence="1" type="ORF">CKO13_11990</name>
</gene>
<organism evidence="1 2">
    <name type="scientific">Halorhodospira neutriphila</name>
    <dbReference type="NCBI Taxonomy" id="168379"/>
    <lineage>
        <taxon>Bacteria</taxon>
        <taxon>Pseudomonadati</taxon>
        <taxon>Pseudomonadota</taxon>
        <taxon>Gammaproteobacteria</taxon>
        <taxon>Chromatiales</taxon>
        <taxon>Ectothiorhodospiraceae</taxon>
        <taxon>Halorhodospira</taxon>
    </lineage>
</organism>
<dbReference type="InterPro" id="IPR010239">
    <property type="entry name" value="CHP02001"/>
</dbReference>
<reference evidence="1 2" key="1">
    <citation type="journal article" date="2020" name="Microorganisms">
        <title>Osmotic Adaptation and Compatible Solute Biosynthesis of Phototrophic Bacteria as Revealed from Genome Analyses.</title>
        <authorList>
            <person name="Imhoff J.F."/>
            <person name="Rahn T."/>
            <person name="Kunzel S."/>
            <person name="Keller A."/>
            <person name="Neulinger S.C."/>
        </authorList>
    </citation>
    <scope>NUCLEOTIDE SEQUENCE [LARGE SCALE GENOMIC DNA]</scope>
    <source>
        <strain evidence="1 2">DSM 15116</strain>
    </source>
</reference>
<name>A0ABS1E8A9_9GAMM</name>
<comment type="caution">
    <text evidence="1">The sequence shown here is derived from an EMBL/GenBank/DDBJ whole genome shotgun (WGS) entry which is preliminary data.</text>
</comment>
<dbReference type="Proteomes" id="UP000738126">
    <property type="component" value="Unassembled WGS sequence"/>
</dbReference>
<dbReference type="NCBIfam" id="TIGR02001">
    <property type="entry name" value="gcw_chp"/>
    <property type="match status" value="1"/>
</dbReference>